<dbReference type="OrthoDB" id="7362103at2"/>
<evidence type="ECO:0000256" key="1">
    <source>
        <dbReference type="ARBA" id="ARBA00022729"/>
    </source>
</evidence>
<keyword evidence="5" id="KW-1185">Reference proteome</keyword>
<reference evidence="5" key="1">
    <citation type="submission" date="2016-10" db="EMBL/GenBank/DDBJ databases">
        <authorList>
            <person name="Varghese N."/>
            <person name="Submissions S."/>
        </authorList>
    </citation>
    <scope>NUCLEOTIDE SEQUENCE [LARGE SCALE GENOMIC DNA]</scope>
    <source>
        <strain evidence="5">DSM 23422</strain>
    </source>
</reference>
<name>A0A1I6PGT4_9RHOB</name>
<dbReference type="STRING" id="394264.SAMN04488040_0157"/>
<organism evidence="4 5">
    <name type="scientific">Sulfitobacter marinus</name>
    <dbReference type="NCBI Taxonomy" id="394264"/>
    <lineage>
        <taxon>Bacteria</taxon>
        <taxon>Pseudomonadati</taxon>
        <taxon>Pseudomonadota</taxon>
        <taxon>Alphaproteobacteria</taxon>
        <taxon>Rhodobacterales</taxon>
        <taxon>Roseobacteraceae</taxon>
        <taxon>Sulfitobacter</taxon>
    </lineage>
</organism>
<dbReference type="InterPro" id="IPR025232">
    <property type="entry name" value="DUF4174"/>
</dbReference>
<feature type="domain" description="DUF4174" evidence="3">
    <location>
        <begin position="39"/>
        <end position="140"/>
    </location>
</feature>
<evidence type="ECO:0000259" key="3">
    <source>
        <dbReference type="Pfam" id="PF13778"/>
    </source>
</evidence>
<accession>A0A1I6PGT4</accession>
<sequence>MKSVIALVFVGLFAPFAAAQSATEPPAPVLFAPADMADLSEFHWKKRPVLVFADSPDDPAYISQMDLLMAQQEDLLERDVIVLTDTDPTARSALRLKMRPRGFMLVLVGKDGGIKLRKPRPWDVREITRSIDKMTIRQREIRDAKEDARQLFD</sequence>
<feature type="signal peptide" evidence="2">
    <location>
        <begin position="1"/>
        <end position="19"/>
    </location>
</feature>
<evidence type="ECO:0000313" key="5">
    <source>
        <dbReference type="Proteomes" id="UP000199239"/>
    </source>
</evidence>
<feature type="chain" id="PRO_5011779872" description="DUF4174 domain-containing protein" evidence="2">
    <location>
        <begin position="20"/>
        <end position="153"/>
    </location>
</feature>
<dbReference type="AlphaFoldDB" id="A0A1I6PGT4"/>
<evidence type="ECO:0000313" key="4">
    <source>
        <dbReference type="EMBL" id="SFS39380.1"/>
    </source>
</evidence>
<gene>
    <name evidence="4" type="ORF">SAMN04488040_0157</name>
</gene>
<evidence type="ECO:0000256" key="2">
    <source>
        <dbReference type="SAM" id="SignalP"/>
    </source>
</evidence>
<dbReference type="RefSeq" id="WP_093914463.1">
    <property type="nucleotide sequence ID" value="NZ_FPAJ01000001.1"/>
</dbReference>
<keyword evidence="1 2" id="KW-0732">Signal</keyword>
<dbReference type="Pfam" id="PF13778">
    <property type="entry name" value="DUF4174"/>
    <property type="match status" value="1"/>
</dbReference>
<dbReference type="Proteomes" id="UP000199239">
    <property type="component" value="Unassembled WGS sequence"/>
</dbReference>
<protein>
    <recommendedName>
        <fullName evidence="3">DUF4174 domain-containing protein</fullName>
    </recommendedName>
</protein>
<dbReference type="EMBL" id="FPAJ01000001">
    <property type="protein sequence ID" value="SFS39380.1"/>
    <property type="molecule type" value="Genomic_DNA"/>
</dbReference>
<proteinExistence type="predicted"/>